<comment type="caution">
    <text evidence="11">The sequence shown here is derived from an EMBL/GenBank/DDBJ whole genome shotgun (WGS) entry which is preliminary data.</text>
</comment>
<dbReference type="Gene3D" id="3.40.50.300">
    <property type="entry name" value="P-loop containing nucleotide triphosphate hydrolases"/>
    <property type="match status" value="1"/>
</dbReference>
<comment type="catalytic activity">
    <reaction evidence="10">
        <text>shikimate + ATP = 3-phosphoshikimate + ADP + H(+)</text>
        <dbReference type="Rhea" id="RHEA:13121"/>
        <dbReference type="ChEBI" id="CHEBI:15378"/>
        <dbReference type="ChEBI" id="CHEBI:30616"/>
        <dbReference type="ChEBI" id="CHEBI:36208"/>
        <dbReference type="ChEBI" id="CHEBI:145989"/>
        <dbReference type="ChEBI" id="CHEBI:456216"/>
        <dbReference type="EC" id="2.7.1.71"/>
    </reaction>
</comment>
<evidence type="ECO:0000313" key="11">
    <source>
        <dbReference type="EMBL" id="KGA18648.1"/>
    </source>
</evidence>
<protein>
    <recommendedName>
        <fullName evidence="3">shikimate kinase</fullName>
        <ecNumber evidence="3">2.7.1.71</ecNumber>
    </recommendedName>
</protein>
<evidence type="ECO:0000256" key="5">
    <source>
        <dbReference type="ARBA" id="ARBA00022679"/>
    </source>
</evidence>
<dbReference type="AlphaFoldDB" id="A0A094SJK3"/>
<dbReference type="PROSITE" id="PS01128">
    <property type="entry name" value="SHIKIMATE_KINASE"/>
    <property type="match status" value="1"/>
</dbReference>
<dbReference type="InterPro" id="IPR023000">
    <property type="entry name" value="Shikimate_kinase_CS"/>
</dbReference>
<evidence type="ECO:0000256" key="9">
    <source>
        <dbReference type="ARBA" id="ARBA00023141"/>
    </source>
</evidence>
<dbReference type="InterPro" id="IPR027417">
    <property type="entry name" value="P-loop_NTPase"/>
</dbReference>
<dbReference type="EMBL" id="JNSL01000040">
    <property type="protein sequence ID" value="KGA18648.1"/>
    <property type="molecule type" value="Genomic_DNA"/>
</dbReference>
<dbReference type="PANTHER" id="PTHR21087">
    <property type="entry name" value="SHIKIMATE KINASE"/>
    <property type="match status" value="1"/>
</dbReference>
<dbReference type="InterPro" id="IPR031322">
    <property type="entry name" value="Shikimate/glucono_kinase"/>
</dbReference>
<comment type="similarity">
    <text evidence="2">Belongs to the shikimate kinase family.</text>
</comment>
<dbReference type="SUPFAM" id="SSF52540">
    <property type="entry name" value="P-loop containing nucleoside triphosphate hydrolases"/>
    <property type="match status" value="1"/>
</dbReference>
<evidence type="ECO:0000256" key="8">
    <source>
        <dbReference type="ARBA" id="ARBA00022840"/>
    </source>
</evidence>
<evidence type="ECO:0000256" key="2">
    <source>
        <dbReference type="ARBA" id="ARBA00006997"/>
    </source>
</evidence>
<evidence type="ECO:0000256" key="7">
    <source>
        <dbReference type="ARBA" id="ARBA00022777"/>
    </source>
</evidence>
<dbReference type="UniPathway" id="UPA00053">
    <property type="reaction ID" value="UER00088"/>
</dbReference>
<evidence type="ECO:0000256" key="1">
    <source>
        <dbReference type="ARBA" id="ARBA00004842"/>
    </source>
</evidence>
<dbReference type="CDD" id="cd00464">
    <property type="entry name" value="SK"/>
    <property type="match status" value="1"/>
</dbReference>
<keyword evidence="8" id="KW-0067">ATP-binding</keyword>
<dbReference type="PANTHER" id="PTHR21087:SF16">
    <property type="entry name" value="SHIKIMATE KINASE 1, CHLOROPLASTIC"/>
    <property type="match status" value="1"/>
</dbReference>
<keyword evidence="5" id="KW-0808">Transferase</keyword>
<keyword evidence="9" id="KW-0057">Aromatic amino acid biosynthesis</keyword>
<proteinExistence type="inferred from homology"/>
<dbReference type="GO" id="GO:0005524">
    <property type="term" value="F:ATP binding"/>
    <property type="evidence" value="ECO:0007669"/>
    <property type="project" value="UniProtKB-KW"/>
</dbReference>
<evidence type="ECO:0000256" key="10">
    <source>
        <dbReference type="ARBA" id="ARBA00048567"/>
    </source>
</evidence>
<organism evidence="11">
    <name type="scientific">freshwater metagenome</name>
    <dbReference type="NCBI Taxonomy" id="449393"/>
    <lineage>
        <taxon>unclassified sequences</taxon>
        <taxon>metagenomes</taxon>
        <taxon>ecological metagenomes</taxon>
    </lineage>
</organism>
<dbReference type="Pfam" id="PF01202">
    <property type="entry name" value="SKI"/>
    <property type="match status" value="1"/>
</dbReference>
<dbReference type="GO" id="GO:0004765">
    <property type="term" value="F:shikimate kinase activity"/>
    <property type="evidence" value="ECO:0007669"/>
    <property type="project" value="UniProtKB-EC"/>
</dbReference>
<gene>
    <name evidence="11" type="ORF">GM51_7920</name>
</gene>
<dbReference type="GO" id="GO:0005829">
    <property type="term" value="C:cytosol"/>
    <property type="evidence" value="ECO:0007669"/>
    <property type="project" value="TreeGrafter"/>
</dbReference>
<sequence length="178" mass="18732">MNAHHAIVLVGLMGSGKTTVGKRIAQELGYSFADSDDFVASTAGKSVRDIFSQDGEAVFRAYESDAIRSILADGNSPIVLATGGGAVISSENRSVISNHASHVVWLDASVDDLVVRTQSGAGRPLLDGDASKTLQSLSDQRSAWYEEVATLRIDTRGKSVTKVCSAVLEAVRAGANHE</sequence>
<keyword evidence="4" id="KW-0028">Amino-acid biosynthesis</keyword>
<evidence type="ECO:0000256" key="3">
    <source>
        <dbReference type="ARBA" id="ARBA00012154"/>
    </source>
</evidence>
<keyword evidence="6" id="KW-0547">Nucleotide-binding</keyword>
<name>A0A094SJK3_9ZZZZ</name>
<dbReference type="EC" id="2.7.1.71" evidence="3"/>
<evidence type="ECO:0000256" key="4">
    <source>
        <dbReference type="ARBA" id="ARBA00022605"/>
    </source>
</evidence>
<dbReference type="InterPro" id="IPR000623">
    <property type="entry name" value="Shikimate_kinase/TSH1"/>
</dbReference>
<keyword evidence="7" id="KW-0418">Kinase</keyword>
<reference evidence="11" key="1">
    <citation type="submission" date="2014-06" db="EMBL/GenBank/DDBJ databases">
        <title>Key roles for freshwater Actinobacteria revealed by deep metagenomic sequencing.</title>
        <authorList>
            <person name="Ghai R."/>
            <person name="Mizuno C.M."/>
            <person name="Picazo A."/>
            <person name="Camacho A."/>
            <person name="Rodriguez-Valera F."/>
        </authorList>
    </citation>
    <scope>NUCLEOTIDE SEQUENCE</scope>
</reference>
<comment type="pathway">
    <text evidence="1">Metabolic intermediate biosynthesis; chorismate biosynthesis; chorismate from D-erythrose 4-phosphate and phosphoenolpyruvate: step 5/7.</text>
</comment>
<dbReference type="GO" id="GO:0009073">
    <property type="term" value="P:aromatic amino acid family biosynthetic process"/>
    <property type="evidence" value="ECO:0007669"/>
    <property type="project" value="UniProtKB-KW"/>
</dbReference>
<dbReference type="HAMAP" id="MF_00109">
    <property type="entry name" value="Shikimate_kinase"/>
    <property type="match status" value="1"/>
</dbReference>
<dbReference type="GO" id="GO:0008652">
    <property type="term" value="P:amino acid biosynthetic process"/>
    <property type="evidence" value="ECO:0007669"/>
    <property type="project" value="UniProtKB-KW"/>
</dbReference>
<accession>A0A094SJK3</accession>
<evidence type="ECO:0000256" key="6">
    <source>
        <dbReference type="ARBA" id="ARBA00022741"/>
    </source>
</evidence>
<dbReference type="PRINTS" id="PR01100">
    <property type="entry name" value="SHIKIMTKNASE"/>
</dbReference>
<dbReference type="GO" id="GO:0009423">
    <property type="term" value="P:chorismate biosynthetic process"/>
    <property type="evidence" value="ECO:0007669"/>
    <property type="project" value="UniProtKB-UniPathway"/>
</dbReference>